<dbReference type="InterPro" id="IPR011679">
    <property type="entry name" value="ERp29_C"/>
</dbReference>
<keyword evidence="7" id="KW-1185">Reference proteome</keyword>
<dbReference type="PROSITE" id="PS51352">
    <property type="entry name" value="THIOREDOXIN_2"/>
    <property type="match status" value="1"/>
</dbReference>
<dbReference type="InterPro" id="IPR036249">
    <property type="entry name" value="Thioredoxin-like_sf"/>
</dbReference>
<dbReference type="PANTHER" id="PTHR45672">
    <property type="entry name" value="PROTEIN DISULFIDE-ISOMERASE C17H9.14C-RELATED"/>
    <property type="match status" value="1"/>
</dbReference>
<gene>
    <name evidence="6" type="ORF">PSTT_11975</name>
</gene>
<name>A0A2S4UXZ2_9BASI</name>
<dbReference type="SUPFAM" id="SSF47933">
    <property type="entry name" value="ERP29 C domain-like"/>
    <property type="match status" value="1"/>
</dbReference>
<keyword evidence="3" id="KW-1015">Disulfide bond</keyword>
<comment type="catalytic activity">
    <reaction evidence="1">
        <text>Catalyzes the rearrangement of -S-S- bonds in proteins.</text>
        <dbReference type="EC" id="5.3.4.1"/>
    </reaction>
</comment>
<evidence type="ECO:0000256" key="3">
    <source>
        <dbReference type="ARBA" id="ARBA00023157"/>
    </source>
</evidence>
<dbReference type="Proteomes" id="UP000239156">
    <property type="component" value="Unassembled WGS sequence"/>
</dbReference>
<dbReference type="AlphaFoldDB" id="A0A2S4UXZ2"/>
<dbReference type="EMBL" id="PKSL01000147">
    <property type="protein sequence ID" value="POW02121.1"/>
    <property type="molecule type" value="Genomic_DNA"/>
</dbReference>
<keyword evidence="5" id="KW-0676">Redox-active center</keyword>
<dbReference type="Gene3D" id="1.20.1150.12">
    <property type="entry name" value="Endoplasmic reticulum resident protein 29, C-terminal domain"/>
    <property type="match status" value="1"/>
</dbReference>
<evidence type="ECO:0000313" key="6">
    <source>
        <dbReference type="EMBL" id="POW02121.1"/>
    </source>
</evidence>
<dbReference type="VEuPathDB" id="FungiDB:PSHT_04966"/>
<dbReference type="SUPFAM" id="SSF52833">
    <property type="entry name" value="Thioredoxin-like"/>
    <property type="match status" value="1"/>
</dbReference>
<sequence length="267" mass="29417">MTRFNFSTAIGLLSLLSNGVFAGLEDAKHSTKLDHSNFDAQIQVPEIGECFSSLEVFFAPWCGHCKSLLAPWDQASKTFESDSKCRIGHFDADNAANRDISGRFGVSGFPTIKFLFKDKSKTPIDYQEPRSAEAIIKFLNKQCGTFRAPGGLLLPEAGRVAGLDEIAKSFLGLSSEERPSTIEKATELASSGTDKMASYYVKVMNKLSTDESWLTKESERLKKLAEKGATMASEKFEELQIKQNILKAFIQVKDAGEHVVEKVTGEL</sequence>
<dbReference type="GO" id="GO:0006457">
    <property type="term" value="P:protein folding"/>
    <property type="evidence" value="ECO:0007669"/>
    <property type="project" value="TreeGrafter"/>
</dbReference>
<dbReference type="EC" id="5.3.4.1" evidence="2"/>
<evidence type="ECO:0000256" key="5">
    <source>
        <dbReference type="ARBA" id="ARBA00023284"/>
    </source>
</evidence>
<dbReference type="VEuPathDB" id="FungiDB:PSTT_11975"/>
<dbReference type="GO" id="GO:0005783">
    <property type="term" value="C:endoplasmic reticulum"/>
    <property type="evidence" value="ECO:0007669"/>
    <property type="project" value="InterPro"/>
</dbReference>
<proteinExistence type="predicted"/>
<dbReference type="PANTHER" id="PTHR45672:SF11">
    <property type="entry name" value="PROTEIN DISULFIDE-ISOMERASE C17H9.14C"/>
    <property type="match status" value="1"/>
</dbReference>
<dbReference type="InterPro" id="IPR036356">
    <property type="entry name" value="ERp29_C_sf"/>
</dbReference>
<evidence type="ECO:0000313" key="7">
    <source>
        <dbReference type="Proteomes" id="UP000239156"/>
    </source>
</evidence>
<dbReference type="InterPro" id="IPR013766">
    <property type="entry name" value="Thioredoxin_domain"/>
</dbReference>
<comment type="caution">
    <text evidence="6">The sequence shown here is derived from an EMBL/GenBank/DDBJ whole genome shotgun (WGS) entry which is preliminary data.</text>
</comment>
<reference evidence="6" key="1">
    <citation type="submission" date="2017-12" db="EMBL/GenBank/DDBJ databases">
        <title>Gene loss provides genomic basis for host adaptation in cereal stripe rust fungi.</title>
        <authorList>
            <person name="Xia C."/>
        </authorList>
    </citation>
    <scope>NUCLEOTIDE SEQUENCE [LARGE SCALE GENOMIC DNA]</scope>
    <source>
        <strain evidence="6">93-210</strain>
    </source>
</reference>
<dbReference type="Gene3D" id="3.40.30.10">
    <property type="entry name" value="Glutaredoxin"/>
    <property type="match status" value="1"/>
</dbReference>
<evidence type="ECO:0000256" key="4">
    <source>
        <dbReference type="ARBA" id="ARBA00023235"/>
    </source>
</evidence>
<protein>
    <recommendedName>
        <fullName evidence="2">protein disulfide-isomerase</fullName>
        <ecNumber evidence="2">5.3.4.1</ecNumber>
    </recommendedName>
</protein>
<dbReference type="InterPro" id="IPR051063">
    <property type="entry name" value="PDI"/>
</dbReference>
<dbReference type="Pfam" id="PF07749">
    <property type="entry name" value="ERp29"/>
    <property type="match status" value="1"/>
</dbReference>
<accession>A0A2S4UXZ2</accession>
<keyword evidence="4" id="KW-0413">Isomerase</keyword>
<dbReference type="GO" id="GO:0003756">
    <property type="term" value="F:protein disulfide isomerase activity"/>
    <property type="evidence" value="ECO:0007669"/>
    <property type="project" value="UniProtKB-EC"/>
</dbReference>
<evidence type="ECO:0000256" key="2">
    <source>
        <dbReference type="ARBA" id="ARBA00012723"/>
    </source>
</evidence>
<dbReference type="CDD" id="cd00238">
    <property type="entry name" value="ERp29c"/>
    <property type="match status" value="1"/>
</dbReference>
<dbReference type="OrthoDB" id="10264505at2759"/>
<organism evidence="6 7">
    <name type="scientific">Puccinia striiformis</name>
    <dbReference type="NCBI Taxonomy" id="27350"/>
    <lineage>
        <taxon>Eukaryota</taxon>
        <taxon>Fungi</taxon>
        <taxon>Dikarya</taxon>
        <taxon>Basidiomycota</taxon>
        <taxon>Pucciniomycotina</taxon>
        <taxon>Pucciniomycetes</taxon>
        <taxon>Pucciniales</taxon>
        <taxon>Pucciniaceae</taxon>
        <taxon>Puccinia</taxon>
    </lineage>
</organism>
<dbReference type="Pfam" id="PF00085">
    <property type="entry name" value="Thioredoxin"/>
    <property type="match status" value="1"/>
</dbReference>
<evidence type="ECO:0000256" key="1">
    <source>
        <dbReference type="ARBA" id="ARBA00001182"/>
    </source>
</evidence>